<dbReference type="Proteomes" id="UP000245507">
    <property type="component" value="Unassembled WGS sequence"/>
</dbReference>
<dbReference type="AlphaFoldDB" id="A0A316TLB0"/>
<dbReference type="Pfam" id="PF13578">
    <property type="entry name" value="Methyltransf_24"/>
    <property type="match status" value="1"/>
</dbReference>
<dbReference type="EMBL" id="QGDD01000002">
    <property type="protein sequence ID" value="PWN04049.1"/>
    <property type="molecule type" value="Genomic_DNA"/>
</dbReference>
<organism evidence="3 4">
    <name type="scientific">Nocardioides silvaticus</name>
    <dbReference type="NCBI Taxonomy" id="2201891"/>
    <lineage>
        <taxon>Bacteria</taxon>
        <taxon>Bacillati</taxon>
        <taxon>Actinomycetota</taxon>
        <taxon>Actinomycetes</taxon>
        <taxon>Propionibacteriales</taxon>
        <taxon>Nocardioidaceae</taxon>
        <taxon>Nocardioides</taxon>
    </lineage>
</organism>
<dbReference type="Gene3D" id="3.40.50.150">
    <property type="entry name" value="Vaccinia Virus protein VP39"/>
    <property type="match status" value="1"/>
</dbReference>
<reference evidence="3 4" key="1">
    <citation type="submission" date="2018-05" db="EMBL/GenBank/DDBJ databases">
        <title>Nocardioides silvaticus genome.</title>
        <authorList>
            <person name="Li C."/>
            <person name="Wang G."/>
        </authorList>
    </citation>
    <scope>NUCLEOTIDE SEQUENCE [LARGE SCALE GENOMIC DNA]</scope>
    <source>
        <strain evidence="3 4">CCTCC AB 2018079</strain>
    </source>
</reference>
<dbReference type="GO" id="GO:0071770">
    <property type="term" value="P:DIM/DIP cell wall layer assembly"/>
    <property type="evidence" value="ECO:0007669"/>
    <property type="project" value="TreeGrafter"/>
</dbReference>
<dbReference type="InterPro" id="IPR029063">
    <property type="entry name" value="SAM-dependent_MTases_sf"/>
</dbReference>
<proteinExistence type="predicted"/>
<name>A0A316TLB0_9ACTN</name>
<dbReference type="GO" id="GO:0005886">
    <property type="term" value="C:plasma membrane"/>
    <property type="evidence" value="ECO:0007669"/>
    <property type="project" value="TreeGrafter"/>
</dbReference>
<dbReference type="PANTHER" id="PTHR40048">
    <property type="entry name" value="RHAMNOSYL O-METHYLTRANSFERASE"/>
    <property type="match status" value="1"/>
</dbReference>
<dbReference type="GO" id="GO:0008168">
    <property type="term" value="F:methyltransferase activity"/>
    <property type="evidence" value="ECO:0007669"/>
    <property type="project" value="UniProtKB-KW"/>
</dbReference>
<keyword evidence="2" id="KW-0808">Transferase</keyword>
<comment type="caution">
    <text evidence="3">The sequence shown here is derived from an EMBL/GenBank/DDBJ whole genome shotgun (WGS) entry which is preliminary data.</text>
</comment>
<accession>A0A316TLB0</accession>
<keyword evidence="4" id="KW-1185">Reference proteome</keyword>
<dbReference type="GO" id="GO:0032259">
    <property type="term" value="P:methylation"/>
    <property type="evidence" value="ECO:0007669"/>
    <property type="project" value="UniProtKB-KW"/>
</dbReference>
<evidence type="ECO:0000313" key="3">
    <source>
        <dbReference type="EMBL" id="PWN04049.1"/>
    </source>
</evidence>
<evidence type="ECO:0000256" key="1">
    <source>
        <dbReference type="ARBA" id="ARBA00022603"/>
    </source>
</evidence>
<dbReference type="PANTHER" id="PTHR40048:SF1">
    <property type="entry name" value="RHAMNOSYL O-METHYLTRANSFERASE"/>
    <property type="match status" value="1"/>
</dbReference>
<dbReference type="OrthoDB" id="240750at2"/>
<evidence type="ECO:0008006" key="5">
    <source>
        <dbReference type="Google" id="ProtNLM"/>
    </source>
</evidence>
<sequence>MPPDLLEHALAAKGFMPPEEGALLHRVARERLPHGPALEVGTYCGKSAVYLGAAAREVGGTVFTVDHHRGSEENQAGWEHHDPTVVDRELGVMDTLPTFRRTIARAGLEDEVVAVVGRSTTVAAHWRAPLSLLFIDGGHGEQPARDDFESWAHWVMPDGLFAIHDVFEDPADGGRPPYEQIYLPALASGAFAEVDAVGSMRVLRRTSGTAGDALGG</sequence>
<evidence type="ECO:0000256" key="2">
    <source>
        <dbReference type="ARBA" id="ARBA00022679"/>
    </source>
</evidence>
<evidence type="ECO:0000313" key="4">
    <source>
        <dbReference type="Proteomes" id="UP000245507"/>
    </source>
</evidence>
<gene>
    <name evidence="3" type="ORF">DJ010_06495</name>
</gene>
<dbReference type="SUPFAM" id="SSF53335">
    <property type="entry name" value="S-adenosyl-L-methionine-dependent methyltransferases"/>
    <property type="match status" value="1"/>
</dbReference>
<protein>
    <recommendedName>
        <fullName evidence="5">Class I SAM-dependent methyltransferase</fullName>
    </recommendedName>
</protein>
<keyword evidence="1" id="KW-0489">Methyltransferase</keyword>